<dbReference type="AlphaFoldDB" id="A0AAN7JIW3"/>
<accession>A0AAN7JIW3</accession>
<protein>
    <submittedName>
        <fullName evidence="1">Uncharacterized protein</fullName>
    </submittedName>
</protein>
<dbReference type="Proteomes" id="UP001345219">
    <property type="component" value="Chromosome 9"/>
</dbReference>
<proteinExistence type="predicted"/>
<reference evidence="1 2" key="1">
    <citation type="journal article" date="2023" name="Hortic Res">
        <title>Pangenome of water caltrop reveals structural variations and asymmetric subgenome divergence after allopolyploidization.</title>
        <authorList>
            <person name="Zhang X."/>
            <person name="Chen Y."/>
            <person name="Wang L."/>
            <person name="Yuan Y."/>
            <person name="Fang M."/>
            <person name="Shi L."/>
            <person name="Lu R."/>
            <person name="Comes H.P."/>
            <person name="Ma Y."/>
            <person name="Chen Y."/>
            <person name="Huang G."/>
            <person name="Zhou Y."/>
            <person name="Zheng Z."/>
            <person name="Qiu Y."/>
        </authorList>
    </citation>
    <scope>NUCLEOTIDE SEQUENCE [LARGE SCALE GENOMIC DNA]</scope>
    <source>
        <tissue evidence="1">Roots</tissue>
    </source>
</reference>
<comment type="caution">
    <text evidence="1">The sequence shown here is derived from an EMBL/GenBank/DDBJ whole genome shotgun (WGS) entry which is preliminary data.</text>
</comment>
<evidence type="ECO:0000313" key="2">
    <source>
        <dbReference type="Proteomes" id="UP001345219"/>
    </source>
</evidence>
<gene>
    <name evidence="1" type="ORF">SAY87_011055</name>
</gene>
<keyword evidence="2" id="KW-1185">Reference proteome</keyword>
<sequence>MLKARTGSGLSSRISERKIKETLCPYDLLDSVFLSLYLEDSICFLWRRVSRILPSEIKRLLRLGEKIKLRMRTLQAACLPPSVTFPDDFLLYCRDASRFYQQRQLHASCPMESLLLSHMSFGD</sequence>
<name>A0AAN7JIW3_9MYRT</name>
<dbReference type="EMBL" id="JAXIOK010000022">
    <property type="protein sequence ID" value="KAK4744743.1"/>
    <property type="molecule type" value="Genomic_DNA"/>
</dbReference>
<evidence type="ECO:0000313" key="1">
    <source>
        <dbReference type="EMBL" id="KAK4744743.1"/>
    </source>
</evidence>
<organism evidence="1 2">
    <name type="scientific">Trapa incisa</name>
    <dbReference type="NCBI Taxonomy" id="236973"/>
    <lineage>
        <taxon>Eukaryota</taxon>
        <taxon>Viridiplantae</taxon>
        <taxon>Streptophyta</taxon>
        <taxon>Embryophyta</taxon>
        <taxon>Tracheophyta</taxon>
        <taxon>Spermatophyta</taxon>
        <taxon>Magnoliopsida</taxon>
        <taxon>eudicotyledons</taxon>
        <taxon>Gunneridae</taxon>
        <taxon>Pentapetalae</taxon>
        <taxon>rosids</taxon>
        <taxon>malvids</taxon>
        <taxon>Myrtales</taxon>
        <taxon>Lythraceae</taxon>
        <taxon>Trapa</taxon>
    </lineage>
</organism>